<gene>
    <name evidence="1" type="ORF">EXIGLDRAFT_459779</name>
</gene>
<dbReference type="EMBL" id="KV425951">
    <property type="protein sequence ID" value="KZV95816.1"/>
    <property type="molecule type" value="Genomic_DNA"/>
</dbReference>
<dbReference type="Proteomes" id="UP000077266">
    <property type="component" value="Unassembled WGS sequence"/>
</dbReference>
<reference evidence="1 2" key="1">
    <citation type="journal article" date="2016" name="Mol. Biol. Evol.">
        <title>Comparative Genomics of Early-Diverging Mushroom-Forming Fungi Provides Insights into the Origins of Lignocellulose Decay Capabilities.</title>
        <authorList>
            <person name="Nagy L.G."/>
            <person name="Riley R."/>
            <person name="Tritt A."/>
            <person name="Adam C."/>
            <person name="Daum C."/>
            <person name="Floudas D."/>
            <person name="Sun H."/>
            <person name="Yadav J.S."/>
            <person name="Pangilinan J."/>
            <person name="Larsson K.H."/>
            <person name="Matsuura K."/>
            <person name="Barry K."/>
            <person name="Labutti K."/>
            <person name="Kuo R."/>
            <person name="Ohm R.A."/>
            <person name="Bhattacharya S.S."/>
            <person name="Shirouzu T."/>
            <person name="Yoshinaga Y."/>
            <person name="Martin F.M."/>
            <person name="Grigoriev I.V."/>
            <person name="Hibbett D.S."/>
        </authorList>
    </citation>
    <scope>NUCLEOTIDE SEQUENCE [LARGE SCALE GENOMIC DNA]</scope>
    <source>
        <strain evidence="1 2">HHB12029</strain>
    </source>
</reference>
<protein>
    <submittedName>
        <fullName evidence="1">Uncharacterized protein</fullName>
    </submittedName>
</protein>
<name>A0A165K5A6_EXIGL</name>
<proteinExistence type="predicted"/>
<sequence>MTLPLSPPPADSPIPFGLYSALYFPPPTSYTCILAGSSSTKLASIRPLPAAPVSKPVHILSPTPSNCPETACPLVSHNRTVRSNLHMPNVIYLLEQLAQANPTSLPSSQDTYGPSNNSCGTPLTDYLETKAQLFPQGQIVVPDSSDHLQVKQLQFPNHQD</sequence>
<evidence type="ECO:0000313" key="1">
    <source>
        <dbReference type="EMBL" id="KZV95816.1"/>
    </source>
</evidence>
<organism evidence="1 2">
    <name type="scientific">Exidia glandulosa HHB12029</name>
    <dbReference type="NCBI Taxonomy" id="1314781"/>
    <lineage>
        <taxon>Eukaryota</taxon>
        <taxon>Fungi</taxon>
        <taxon>Dikarya</taxon>
        <taxon>Basidiomycota</taxon>
        <taxon>Agaricomycotina</taxon>
        <taxon>Agaricomycetes</taxon>
        <taxon>Auriculariales</taxon>
        <taxon>Exidiaceae</taxon>
        <taxon>Exidia</taxon>
    </lineage>
</organism>
<keyword evidence="2" id="KW-1185">Reference proteome</keyword>
<dbReference type="InParanoid" id="A0A165K5A6"/>
<dbReference type="AlphaFoldDB" id="A0A165K5A6"/>
<accession>A0A165K5A6</accession>
<evidence type="ECO:0000313" key="2">
    <source>
        <dbReference type="Proteomes" id="UP000077266"/>
    </source>
</evidence>